<dbReference type="Proteomes" id="UP000241229">
    <property type="component" value="Unassembled WGS sequence"/>
</dbReference>
<dbReference type="SUPFAM" id="SSF46785">
    <property type="entry name" value="Winged helix' DNA-binding domain"/>
    <property type="match status" value="1"/>
</dbReference>
<dbReference type="PANTHER" id="PTHR34294:SF1">
    <property type="entry name" value="TRANSCRIPTIONAL REGULATOR LSRR"/>
    <property type="match status" value="1"/>
</dbReference>
<sequence length="340" mass="35932">MARRCLFAAGARNRAAPVEATGAPMSRPKPHEQALISVAQMRYENGMAQNEIARSLGMSEATVSRYLKLAMELGIVEIRVATRAFRNKELEARLMQRFGLATAIVVDRRPNDGAIVQLLGNAVFRGIEDLVINDTVIGVSNGETVAGVAAAGRLIRAENLSVVTLIGGIGRAEEASQTGEVCRTLARRIGARAWVLPVPAVVDTAEAAEALRSTSGVRDVFELIDRLSIAVVGIGAMVPGTSTFRHGLFTEERLQQMIAGGAVGSICGRFYNADGQVLHSDVEARTLSLSLDALSNVAFRIAVALGTEKVPAIRAAMRGRIVNALGTDAETASALCGGQD</sequence>
<comment type="similarity">
    <text evidence="1">Belongs to the SorC transcriptional regulatory family.</text>
</comment>
<keyword evidence="7" id="KW-1185">Reference proteome</keyword>
<dbReference type="Gene3D" id="3.40.50.1360">
    <property type="match status" value="1"/>
</dbReference>
<organism evidence="6 7">
    <name type="scientific">Kumtagia ephedrae</name>
    <dbReference type="NCBI Taxonomy" id="2116701"/>
    <lineage>
        <taxon>Bacteria</taxon>
        <taxon>Pseudomonadati</taxon>
        <taxon>Pseudomonadota</taxon>
        <taxon>Alphaproteobacteria</taxon>
        <taxon>Hyphomicrobiales</taxon>
        <taxon>Phyllobacteriaceae</taxon>
        <taxon>Kumtagia</taxon>
    </lineage>
</organism>
<feature type="domain" description="Sugar-binding" evidence="5">
    <location>
        <begin position="85"/>
        <end position="335"/>
    </location>
</feature>
<keyword evidence="4" id="KW-0804">Transcription</keyword>
<dbReference type="Pfam" id="PF04198">
    <property type="entry name" value="Sugar-bind"/>
    <property type="match status" value="1"/>
</dbReference>
<keyword evidence="3" id="KW-0238">DNA-binding</keyword>
<dbReference type="PANTHER" id="PTHR34294">
    <property type="entry name" value="TRANSCRIPTIONAL REGULATOR-RELATED"/>
    <property type="match status" value="1"/>
</dbReference>
<dbReference type="Pfam" id="PF13412">
    <property type="entry name" value="HTH_24"/>
    <property type="match status" value="1"/>
</dbReference>
<dbReference type="GO" id="GO:0003677">
    <property type="term" value="F:DNA binding"/>
    <property type="evidence" value="ECO:0007669"/>
    <property type="project" value="UniProtKB-KW"/>
</dbReference>
<dbReference type="InterPro" id="IPR036390">
    <property type="entry name" value="WH_DNA-bd_sf"/>
</dbReference>
<evidence type="ECO:0000256" key="3">
    <source>
        <dbReference type="ARBA" id="ARBA00023125"/>
    </source>
</evidence>
<dbReference type="GO" id="GO:0030246">
    <property type="term" value="F:carbohydrate binding"/>
    <property type="evidence" value="ECO:0007669"/>
    <property type="project" value="InterPro"/>
</dbReference>
<reference evidence="6 7" key="1">
    <citation type="submission" date="2018-03" db="EMBL/GenBank/DDBJ databases">
        <title>The draft genome of Mesorhizobium sp. 6GN-30.</title>
        <authorList>
            <person name="Liu L."/>
            <person name="Li L."/>
            <person name="Wang T."/>
            <person name="Zhang X."/>
            <person name="Liang L."/>
        </authorList>
    </citation>
    <scope>NUCLEOTIDE SEQUENCE [LARGE SCALE GENOMIC DNA]</scope>
    <source>
        <strain evidence="6 7">6GN30</strain>
    </source>
</reference>
<accession>A0A2P7SGW3</accession>
<dbReference type="InterPro" id="IPR051054">
    <property type="entry name" value="SorC_transcr_regulators"/>
</dbReference>
<dbReference type="InterPro" id="IPR007324">
    <property type="entry name" value="Sugar-bd_dom_put"/>
</dbReference>
<dbReference type="AlphaFoldDB" id="A0A2P7SGW3"/>
<evidence type="ECO:0000256" key="2">
    <source>
        <dbReference type="ARBA" id="ARBA00023015"/>
    </source>
</evidence>
<evidence type="ECO:0000256" key="1">
    <source>
        <dbReference type="ARBA" id="ARBA00010466"/>
    </source>
</evidence>
<dbReference type="Gene3D" id="1.10.10.60">
    <property type="entry name" value="Homeodomain-like"/>
    <property type="match status" value="1"/>
</dbReference>
<dbReference type="OrthoDB" id="186585at2"/>
<name>A0A2P7SGW3_9HYPH</name>
<dbReference type="EMBL" id="PXYK01000007">
    <property type="protein sequence ID" value="PSJ61736.1"/>
    <property type="molecule type" value="Genomic_DNA"/>
</dbReference>
<comment type="caution">
    <text evidence="6">The sequence shown here is derived from an EMBL/GenBank/DDBJ whole genome shotgun (WGS) entry which is preliminary data.</text>
</comment>
<protein>
    <recommendedName>
        <fullName evidence="5">Sugar-binding domain-containing protein</fullName>
    </recommendedName>
</protein>
<proteinExistence type="inferred from homology"/>
<evidence type="ECO:0000313" key="6">
    <source>
        <dbReference type="EMBL" id="PSJ61736.1"/>
    </source>
</evidence>
<evidence type="ECO:0000313" key="7">
    <source>
        <dbReference type="Proteomes" id="UP000241229"/>
    </source>
</evidence>
<gene>
    <name evidence="6" type="ORF">C7I84_09020</name>
</gene>
<keyword evidence="2" id="KW-0805">Transcription regulation</keyword>
<dbReference type="InterPro" id="IPR037171">
    <property type="entry name" value="NagB/RpiA_transferase-like"/>
</dbReference>
<dbReference type="SUPFAM" id="SSF100950">
    <property type="entry name" value="NagB/RpiA/CoA transferase-like"/>
    <property type="match status" value="1"/>
</dbReference>
<evidence type="ECO:0000259" key="5">
    <source>
        <dbReference type="Pfam" id="PF04198"/>
    </source>
</evidence>
<evidence type="ECO:0000256" key="4">
    <source>
        <dbReference type="ARBA" id="ARBA00023163"/>
    </source>
</evidence>